<protein>
    <submittedName>
        <fullName evidence="1">Uncharacterized protein</fullName>
    </submittedName>
</protein>
<reference evidence="2" key="1">
    <citation type="submission" date="2016-10" db="EMBL/GenBank/DDBJ databases">
        <authorList>
            <person name="Varghese N."/>
            <person name="Submissions S."/>
        </authorList>
    </citation>
    <scope>NUCLEOTIDE SEQUENCE [LARGE SCALE GENOMIC DNA]</scope>
    <source>
        <strain evidence="2">DSM 21580</strain>
    </source>
</reference>
<sequence>MNCGLADYFFWNSFKVKKVNIFLKLLTALNVSIFAEI</sequence>
<accession>A0A1H5ZZ78</accession>
<name>A0A1H5ZZ78_9FLAO</name>
<dbReference type="Proteomes" id="UP000236738">
    <property type="component" value="Unassembled WGS sequence"/>
</dbReference>
<evidence type="ECO:0000313" key="1">
    <source>
        <dbReference type="EMBL" id="SEG41808.1"/>
    </source>
</evidence>
<gene>
    <name evidence="1" type="ORF">SAMN05421847_2283</name>
</gene>
<organism evidence="1 2">
    <name type="scientific">Halpernia humi</name>
    <dbReference type="NCBI Taxonomy" id="493375"/>
    <lineage>
        <taxon>Bacteria</taxon>
        <taxon>Pseudomonadati</taxon>
        <taxon>Bacteroidota</taxon>
        <taxon>Flavobacteriia</taxon>
        <taxon>Flavobacteriales</taxon>
        <taxon>Weeksellaceae</taxon>
        <taxon>Chryseobacterium group</taxon>
        <taxon>Halpernia</taxon>
    </lineage>
</organism>
<dbReference type="EMBL" id="FNUS01000005">
    <property type="protein sequence ID" value="SEG41808.1"/>
    <property type="molecule type" value="Genomic_DNA"/>
</dbReference>
<keyword evidence="2" id="KW-1185">Reference proteome</keyword>
<evidence type="ECO:0000313" key="2">
    <source>
        <dbReference type="Proteomes" id="UP000236738"/>
    </source>
</evidence>
<proteinExistence type="predicted"/>
<dbReference type="AlphaFoldDB" id="A0A1H5ZZ78"/>